<organism evidence="11 12">
    <name type="scientific">Salarias fasciatus</name>
    <name type="common">Jewelled blenny</name>
    <name type="synonym">Blennius fasciatus</name>
    <dbReference type="NCBI Taxonomy" id="181472"/>
    <lineage>
        <taxon>Eukaryota</taxon>
        <taxon>Metazoa</taxon>
        <taxon>Chordata</taxon>
        <taxon>Craniata</taxon>
        <taxon>Vertebrata</taxon>
        <taxon>Euteleostomi</taxon>
        <taxon>Actinopterygii</taxon>
        <taxon>Neopterygii</taxon>
        <taxon>Teleostei</taxon>
        <taxon>Neoteleostei</taxon>
        <taxon>Acanthomorphata</taxon>
        <taxon>Ovalentaria</taxon>
        <taxon>Blenniimorphae</taxon>
        <taxon>Blenniiformes</taxon>
        <taxon>Blennioidei</taxon>
        <taxon>Blenniidae</taxon>
        <taxon>Salariinae</taxon>
        <taxon>Salarias</taxon>
    </lineage>
</organism>
<evidence type="ECO:0000313" key="12">
    <source>
        <dbReference type="Proteomes" id="UP000472267"/>
    </source>
</evidence>
<reference evidence="11" key="2">
    <citation type="submission" date="2025-08" db="UniProtKB">
        <authorList>
            <consortium name="Ensembl"/>
        </authorList>
    </citation>
    <scope>IDENTIFICATION</scope>
</reference>
<dbReference type="Ensembl" id="ENSSFAT00005044862.1">
    <property type="protein sequence ID" value="ENSSFAP00005043314.1"/>
    <property type="gene ID" value="ENSSFAG00005021435.1"/>
</dbReference>
<dbReference type="PANTHER" id="PTHR19433:SF133">
    <property type="entry name" value="IMMUNE-TYPE RECEPTOR 5 PRECURSOR-RELATED"/>
    <property type="match status" value="1"/>
</dbReference>
<evidence type="ECO:0000313" key="11">
    <source>
        <dbReference type="Ensembl" id="ENSSFAP00005043314.1"/>
    </source>
</evidence>
<feature type="transmembrane region" description="Helical" evidence="8">
    <location>
        <begin position="298"/>
        <end position="318"/>
    </location>
</feature>
<accession>A0A672IQI7</accession>
<proteinExistence type="predicted"/>
<evidence type="ECO:0000256" key="4">
    <source>
        <dbReference type="ARBA" id="ARBA00022859"/>
    </source>
</evidence>
<keyword evidence="8" id="KW-0812">Transmembrane</keyword>
<keyword evidence="6" id="KW-1015">Disulfide bond</keyword>
<dbReference type="Proteomes" id="UP000472267">
    <property type="component" value="Chromosome 2"/>
</dbReference>
<dbReference type="PROSITE" id="PS50835">
    <property type="entry name" value="IG_LIKE"/>
    <property type="match status" value="1"/>
</dbReference>
<evidence type="ECO:0000256" key="2">
    <source>
        <dbReference type="ARBA" id="ARBA00022475"/>
    </source>
</evidence>
<keyword evidence="3 9" id="KW-0732">Signal</keyword>
<protein>
    <recommendedName>
        <fullName evidence="10">Ig-like domain-containing protein</fullName>
    </recommendedName>
</protein>
<evidence type="ECO:0000256" key="9">
    <source>
        <dbReference type="SAM" id="SignalP"/>
    </source>
</evidence>
<name>A0A672IQI7_SALFA</name>
<evidence type="ECO:0000256" key="8">
    <source>
        <dbReference type="SAM" id="Phobius"/>
    </source>
</evidence>
<dbReference type="InterPro" id="IPR013106">
    <property type="entry name" value="Ig_V-set"/>
</dbReference>
<dbReference type="Pfam" id="PF07686">
    <property type="entry name" value="V-set"/>
    <property type="match status" value="2"/>
</dbReference>
<keyword evidence="5 8" id="KW-0472">Membrane</keyword>
<dbReference type="InParanoid" id="A0A672IQI7"/>
<dbReference type="InterPro" id="IPR007110">
    <property type="entry name" value="Ig-like_dom"/>
</dbReference>
<feature type="domain" description="Ig-like" evidence="10">
    <location>
        <begin position="125"/>
        <end position="219"/>
    </location>
</feature>
<feature type="transmembrane region" description="Helical" evidence="8">
    <location>
        <begin position="248"/>
        <end position="269"/>
    </location>
</feature>
<dbReference type="InterPro" id="IPR003599">
    <property type="entry name" value="Ig_sub"/>
</dbReference>
<evidence type="ECO:0000256" key="3">
    <source>
        <dbReference type="ARBA" id="ARBA00022729"/>
    </source>
</evidence>
<keyword evidence="7" id="KW-0325">Glycoprotein</keyword>
<dbReference type="InterPro" id="IPR013783">
    <property type="entry name" value="Ig-like_fold"/>
</dbReference>
<keyword evidence="12" id="KW-1185">Reference proteome</keyword>
<keyword evidence="2" id="KW-1003">Cell membrane</keyword>
<evidence type="ECO:0000256" key="1">
    <source>
        <dbReference type="ARBA" id="ARBA00004236"/>
    </source>
</evidence>
<dbReference type="AlphaFoldDB" id="A0A672IQI7"/>
<dbReference type="Gene3D" id="2.60.40.10">
    <property type="entry name" value="Immunoglobulins"/>
    <property type="match status" value="2"/>
</dbReference>
<dbReference type="SUPFAM" id="SSF48726">
    <property type="entry name" value="Immunoglobulin"/>
    <property type="match status" value="2"/>
</dbReference>
<dbReference type="InterPro" id="IPR036179">
    <property type="entry name" value="Ig-like_dom_sf"/>
</dbReference>
<gene>
    <name evidence="11" type="primary">LOC115406996</name>
</gene>
<dbReference type="PANTHER" id="PTHR19433">
    <property type="entry name" value="T-CELL RECEPTOR ALPHA CHAIN V REGION-RELATED"/>
    <property type="match status" value="1"/>
</dbReference>
<keyword evidence="8" id="KW-1133">Transmembrane helix</keyword>
<reference evidence="11" key="3">
    <citation type="submission" date="2025-09" db="UniProtKB">
        <authorList>
            <consortium name="Ensembl"/>
        </authorList>
    </citation>
    <scope>IDENTIFICATION</scope>
</reference>
<feature type="signal peptide" evidence="9">
    <location>
        <begin position="1"/>
        <end position="17"/>
    </location>
</feature>
<evidence type="ECO:0000259" key="10">
    <source>
        <dbReference type="PROSITE" id="PS50835"/>
    </source>
</evidence>
<dbReference type="GO" id="GO:0005886">
    <property type="term" value="C:plasma membrane"/>
    <property type="evidence" value="ECO:0007669"/>
    <property type="project" value="UniProtKB-SubCell"/>
</dbReference>
<feature type="chain" id="PRO_5025408531" description="Ig-like domain-containing protein" evidence="9">
    <location>
        <begin position="18"/>
        <end position="361"/>
    </location>
</feature>
<evidence type="ECO:0000256" key="7">
    <source>
        <dbReference type="ARBA" id="ARBA00023180"/>
    </source>
</evidence>
<evidence type="ECO:0000256" key="5">
    <source>
        <dbReference type="ARBA" id="ARBA00023136"/>
    </source>
</evidence>
<dbReference type="SMART" id="SM00406">
    <property type="entry name" value="IGv"/>
    <property type="match status" value="2"/>
</dbReference>
<evidence type="ECO:0000256" key="6">
    <source>
        <dbReference type="ARBA" id="ARBA00023157"/>
    </source>
</evidence>
<keyword evidence="4" id="KW-0391">Immunity</keyword>
<dbReference type="CDD" id="cd00099">
    <property type="entry name" value="IgV"/>
    <property type="match status" value="2"/>
</dbReference>
<dbReference type="InterPro" id="IPR052051">
    <property type="entry name" value="TCR_complex_component"/>
</dbReference>
<dbReference type="GO" id="GO:0002376">
    <property type="term" value="P:immune system process"/>
    <property type="evidence" value="ECO:0007669"/>
    <property type="project" value="UniProtKB-KW"/>
</dbReference>
<comment type="subcellular location">
    <subcellularLocation>
        <location evidence="1">Cell membrane</location>
    </subcellularLocation>
</comment>
<sequence length="361" mass="40108">MFVISGFLLMITVGCCATDQKFEIKSVVTQQNVTFTCPRPFESQEKVYWIRIISGHQPEFLGGTLGYNSTEVNQTPHFTTKQGPGTFILNIHQTQINDTGLYYCIQTSWTDMIFLRGVFLTVQGPQSSISGIFQAPPSAAVHPGESVSLQCSVLSDSEKKTCSEDYRVHWFRAGSEQSHPSFIYTHADNAECGNSSQKCFYSFSKKVSVSDAGTYYCAVAACGEVMFGNGAKLDIKDRNGRTLTNTEIALWIVCVALAISVTLSVYLIWTIKKIDCKSDAEPASSDQQVQYQAKITELLISVILVNKAVTFVYCLAFLQTDEAVLTYSAPTFSRRKVTKSERGNTHSVQEETIYTDMLVHH</sequence>
<dbReference type="SMART" id="SM00409">
    <property type="entry name" value="IG"/>
    <property type="match status" value="2"/>
</dbReference>
<dbReference type="GO" id="GO:0009617">
    <property type="term" value="P:response to bacterium"/>
    <property type="evidence" value="ECO:0007669"/>
    <property type="project" value="TreeGrafter"/>
</dbReference>
<reference evidence="11" key="1">
    <citation type="submission" date="2019-06" db="EMBL/GenBank/DDBJ databases">
        <authorList>
            <consortium name="Wellcome Sanger Institute Data Sharing"/>
        </authorList>
    </citation>
    <scope>NUCLEOTIDE SEQUENCE [LARGE SCALE GENOMIC DNA]</scope>
</reference>